<dbReference type="PANTHER" id="PTHR43694:SF1">
    <property type="entry name" value="RIBONUCLEASE J"/>
    <property type="match status" value="1"/>
</dbReference>
<dbReference type="SUPFAM" id="SSF56281">
    <property type="entry name" value="Metallo-hydrolase/oxidoreductase"/>
    <property type="match status" value="1"/>
</dbReference>
<proteinExistence type="predicted"/>
<protein>
    <submittedName>
        <fullName evidence="2">Ribonuclease J</fullName>
    </submittedName>
</protein>
<evidence type="ECO:0000259" key="1">
    <source>
        <dbReference type="Pfam" id="PF00753"/>
    </source>
</evidence>
<name>A0A955RWY8_UNCKA</name>
<dbReference type="Proteomes" id="UP000699691">
    <property type="component" value="Unassembled WGS sequence"/>
</dbReference>
<evidence type="ECO:0000313" key="3">
    <source>
        <dbReference type="Proteomes" id="UP000699691"/>
    </source>
</evidence>
<dbReference type="AlphaFoldDB" id="A0A955RWY8"/>
<dbReference type="InterPro" id="IPR036866">
    <property type="entry name" value="RibonucZ/Hydroxyglut_hydro"/>
</dbReference>
<evidence type="ECO:0000313" key="2">
    <source>
        <dbReference type="EMBL" id="MCA9397300.1"/>
    </source>
</evidence>
<reference evidence="2" key="1">
    <citation type="submission" date="2020-04" db="EMBL/GenBank/DDBJ databases">
        <authorList>
            <person name="Zhang T."/>
        </authorList>
    </citation>
    <scope>NUCLEOTIDE SEQUENCE</scope>
    <source>
        <strain evidence="2">HKST-UBA02</strain>
    </source>
</reference>
<comment type="caution">
    <text evidence="2">The sequence shown here is derived from an EMBL/GenBank/DDBJ whole genome shotgun (WGS) entry which is preliminary data.</text>
</comment>
<dbReference type="InterPro" id="IPR001279">
    <property type="entry name" value="Metallo-B-lactamas"/>
</dbReference>
<dbReference type="Gene3D" id="3.60.15.10">
    <property type="entry name" value="Ribonuclease Z/Hydroxyacylglutathione hydrolase-like"/>
    <property type="match status" value="1"/>
</dbReference>
<feature type="non-terminal residue" evidence="2">
    <location>
        <position position="192"/>
    </location>
</feature>
<dbReference type="CDD" id="cd07714">
    <property type="entry name" value="RNaseJ_MBL-fold"/>
    <property type="match status" value="1"/>
</dbReference>
<organism evidence="2 3">
    <name type="scientific">candidate division WWE3 bacterium</name>
    <dbReference type="NCBI Taxonomy" id="2053526"/>
    <lineage>
        <taxon>Bacteria</taxon>
        <taxon>Katanobacteria</taxon>
    </lineage>
</organism>
<sequence>MNSIFSLNVITIMSETEKLQNTHEPYVRIVPLGSAGHVNRNMFVYEYYPDGNTLQDIMIVDCGVEFPDADQLGVDLIIPDVNYLLDKLDKIRGIVITHAHEDHFGALPYVLKDLQKPPIYAAKLVVGFIKNKLGEYDNLLNNQSLNLIEPEKDPFDLGGFHITPFRVNHSVPDTMGLFIETPIGNLIHAADF</sequence>
<gene>
    <name evidence="2" type="ORF">KC573_00575</name>
</gene>
<dbReference type="Pfam" id="PF00753">
    <property type="entry name" value="Lactamase_B"/>
    <property type="match status" value="1"/>
</dbReference>
<dbReference type="PANTHER" id="PTHR43694">
    <property type="entry name" value="RIBONUCLEASE J"/>
    <property type="match status" value="1"/>
</dbReference>
<reference evidence="2" key="2">
    <citation type="journal article" date="2021" name="Microbiome">
        <title>Successional dynamics and alternative stable states in a saline activated sludge microbial community over 9 years.</title>
        <authorList>
            <person name="Wang Y."/>
            <person name="Ye J."/>
            <person name="Ju F."/>
            <person name="Liu L."/>
            <person name="Boyd J.A."/>
            <person name="Deng Y."/>
            <person name="Parks D.H."/>
            <person name="Jiang X."/>
            <person name="Yin X."/>
            <person name="Woodcroft B.J."/>
            <person name="Tyson G.W."/>
            <person name="Hugenholtz P."/>
            <person name="Polz M.F."/>
            <person name="Zhang T."/>
        </authorList>
    </citation>
    <scope>NUCLEOTIDE SEQUENCE</scope>
    <source>
        <strain evidence="2">HKST-UBA02</strain>
    </source>
</reference>
<accession>A0A955RWY8</accession>
<feature type="domain" description="Metallo-beta-lactamase" evidence="1">
    <location>
        <begin position="58"/>
        <end position="191"/>
    </location>
</feature>
<dbReference type="EMBL" id="JAGQKY010000013">
    <property type="protein sequence ID" value="MCA9397300.1"/>
    <property type="molecule type" value="Genomic_DNA"/>
</dbReference>